<evidence type="ECO:0008006" key="3">
    <source>
        <dbReference type="Google" id="ProtNLM"/>
    </source>
</evidence>
<keyword evidence="2" id="KW-1185">Reference proteome</keyword>
<dbReference type="AlphaFoldDB" id="A0A4V3IUU3"/>
<evidence type="ECO:0000313" key="2">
    <source>
        <dbReference type="Proteomes" id="UP000298313"/>
    </source>
</evidence>
<sequence>MSTAPALPNLALTKLAQPNRSLQPGRFLRPARAGTLRDLSLLPVADGLWRVVNGTGAVLGHIERSTDGTDERFAARRLLAATRTTALGTFWNIDDAADCFR</sequence>
<organism evidence="1 2">
    <name type="scientific">Cryobacterium fucosi</name>
    <dbReference type="NCBI Taxonomy" id="1259157"/>
    <lineage>
        <taxon>Bacteria</taxon>
        <taxon>Bacillati</taxon>
        <taxon>Actinomycetota</taxon>
        <taxon>Actinomycetes</taxon>
        <taxon>Micrococcales</taxon>
        <taxon>Microbacteriaceae</taxon>
        <taxon>Cryobacterium</taxon>
    </lineage>
</organism>
<gene>
    <name evidence="1" type="ORF">E3T48_12605</name>
</gene>
<dbReference type="Proteomes" id="UP000298313">
    <property type="component" value="Unassembled WGS sequence"/>
</dbReference>
<proteinExistence type="predicted"/>
<evidence type="ECO:0000313" key="1">
    <source>
        <dbReference type="EMBL" id="TFD74756.1"/>
    </source>
</evidence>
<dbReference type="OrthoDB" id="5120662at2"/>
<name>A0A4V3IUU3_9MICO</name>
<accession>A0A4V3IUU3</accession>
<reference evidence="1 2" key="1">
    <citation type="submission" date="2019-03" db="EMBL/GenBank/DDBJ databases">
        <title>Genomics of glacier-inhabiting Cryobacterium strains.</title>
        <authorList>
            <person name="Liu Q."/>
            <person name="Xin Y.-H."/>
        </authorList>
    </citation>
    <scope>NUCLEOTIDE SEQUENCE [LARGE SCALE GENOMIC DNA]</scope>
    <source>
        <strain evidence="1 2">Hh4</strain>
    </source>
</reference>
<dbReference type="EMBL" id="SOHH01000087">
    <property type="protein sequence ID" value="TFD74756.1"/>
    <property type="molecule type" value="Genomic_DNA"/>
</dbReference>
<dbReference type="RefSeq" id="WP_134524399.1">
    <property type="nucleotide sequence ID" value="NZ_SOHH01000087.1"/>
</dbReference>
<protein>
    <recommendedName>
        <fullName evidence="3">DNA mismatch repair protein</fullName>
    </recommendedName>
</protein>
<comment type="caution">
    <text evidence="1">The sequence shown here is derived from an EMBL/GenBank/DDBJ whole genome shotgun (WGS) entry which is preliminary data.</text>
</comment>